<evidence type="ECO:0000313" key="2">
    <source>
        <dbReference type="EMBL" id="SDD96481.1"/>
    </source>
</evidence>
<name>A0A1G6Z1R8_9ACTN</name>
<dbReference type="EMBL" id="FNAD01000010">
    <property type="protein sequence ID" value="SDD96481.1"/>
    <property type="molecule type" value="Genomic_DNA"/>
</dbReference>
<evidence type="ECO:0000313" key="3">
    <source>
        <dbReference type="Proteomes" id="UP000198949"/>
    </source>
</evidence>
<reference evidence="3" key="1">
    <citation type="submission" date="2016-10" db="EMBL/GenBank/DDBJ databases">
        <authorList>
            <person name="Varghese N."/>
            <person name="Submissions S."/>
        </authorList>
    </citation>
    <scope>NUCLEOTIDE SEQUENCE [LARGE SCALE GENOMIC DNA]</scope>
    <source>
        <strain evidence="3">CGMCC 4.3516</strain>
    </source>
</reference>
<dbReference type="Proteomes" id="UP000198949">
    <property type="component" value="Unassembled WGS sequence"/>
</dbReference>
<accession>A0A1G6Z1R8</accession>
<keyword evidence="3" id="KW-1185">Reference proteome</keyword>
<keyword evidence="1" id="KW-0472">Membrane</keyword>
<dbReference type="AlphaFoldDB" id="A0A1G6Z1R8"/>
<proteinExistence type="predicted"/>
<keyword evidence="1" id="KW-1133">Transmembrane helix</keyword>
<gene>
    <name evidence="2" type="ORF">SAMN05216270_1101</name>
</gene>
<organism evidence="2 3">
    <name type="scientific">Glycomyces harbinensis</name>
    <dbReference type="NCBI Taxonomy" id="58114"/>
    <lineage>
        <taxon>Bacteria</taxon>
        <taxon>Bacillati</taxon>
        <taxon>Actinomycetota</taxon>
        <taxon>Actinomycetes</taxon>
        <taxon>Glycomycetales</taxon>
        <taxon>Glycomycetaceae</taxon>
        <taxon>Glycomyces</taxon>
    </lineage>
</organism>
<evidence type="ECO:0000256" key="1">
    <source>
        <dbReference type="SAM" id="Phobius"/>
    </source>
</evidence>
<sequence>MAALSAVSGGVRAGSDEAVGGGPGLCCGPWAPSRLWFERANAEVRGGAGYFADLEATLRLTVRAGTNGPAGRACRADSRHRLVRGSNRQRRSGEWWAGPVLRPRGAVSAAVRAGGDDEVRSGRGVCCQGLPGDGAAVAVVVGVVAVHGRAREAHHGVGVGGCAGVGVGVGGVGGCAGSGHVGVSSFLLQSSASCGRPPCDGPLALSTTAPASPLASAPRRPFPLPPLLPLLFLLLCRFPAPALVVLAGWAGTGRRAGHRRGCWSLGVGAGSVRGGIRLPAPRARA</sequence>
<protein>
    <submittedName>
        <fullName evidence="2">Uncharacterized protein</fullName>
    </submittedName>
</protein>
<keyword evidence="1" id="KW-0812">Transmembrane</keyword>
<feature type="transmembrane region" description="Helical" evidence="1">
    <location>
        <begin position="227"/>
        <end position="250"/>
    </location>
</feature>